<feature type="compositionally biased region" description="Low complexity" evidence="1">
    <location>
        <begin position="1"/>
        <end position="14"/>
    </location>
</feature>
<proteinExistence type="predicted"/>
<gene>
    <name evidence="2" type="ORF">AVDCRST_MAG88-1712</name>
</gene>
<evidence type="ECO:0000256" key="1">
    <source>
        <dbReference type="SAM" id="MobiDB-lite"/>
    </source>
</evidence>
<organism evidence="2">
    <name type="scientific">uncultured Thermomicrobiales bacterium</name>
    <dbReference type="NCBI Taxonomy" id="1645740"/>
    <lineage>
        <taxon>Bacteria</taxon>
        <taxon>Pseudomonadati</taxon>
        <taxon>Thermomicrobiota</taxon>
        <taxon>Thermomicrobia</taxon>
        <taxon>Thermomicrobiales</taxon>
        <taxon>environmental samples</taxon>
    </lineage>
</organism>
<keyword evidence="2" id="KW-0378">Hydrolase</keyword>
<name>A0A6J4UXZ4_9BACT</name>
<feature type="region of interest" description="Disordered" evidence="1">
    <location>
        <begin position="1"/>
        <end position="38"/>
    </location>
</feature>
<protein>
    <submittedName>
        <fullName evidence="2">Dienelactone hydrolase family protein</fullName>
    </submittedName>
</protein>
<dbReference type="EMBL" id="CADCWM010000491">
    <property type="protein sequence ID" value="CAA9563652.1"/>
    <property type="molecule type" value="Genomic_DNA"/>
</dbReference>
<dbReference type="AlphaFoldDB" id="A0A6J4UXZ4"/>
<sequence>PAPGTGSSSPTVPSMTPPPPTSPGSVPSPSSTATLSPP</sequence>
<accession>A0A6J4UXZ4</accession>
<reference evidence="2" key="1">
    <citation type="submission" date="2020-02" db="EMBL/GenBank/DDBJ databases">
        <authorList>
            <person name="Meier V. D."/>
        </authorList>
    </citation>
    <scope>NUCLEOTIDE SEQUENCE</scope>
    <source>
        <strain evidence="2">AVDCRST_MAG88</strain>
    </source>
</reference>
<dbReference type="GO" id="GO:0016787">
    <property type="term" value="F:hydrolase activity"/>
    <property type="evidence" value="ECO:0007669"/>
    <property type="project" value="UniProtKB-KW"/>
</dbReference>
<feature type="non-terminal residue" evidence="2">
    <location>
        <position position="1"/>
    </location>
</feature>
<feature type="compositionally biased region" description="Low complexity" evidence="1">
    <location>
        <begin position="23"/>
        <end position="38"/>
    </location>
</feature>
<evidence type="ECO:0000313" key="2">
    <source>
        <dbReference type="EMBL" id="CAA9563652.1"/>
    </source>
</evidence>
<feature type="non-terminal residue" evidence="2">
    <location>
        <position position="38"/>
    </location>
</feature>